<protein>
    <submittedName>
        <fullName evidence="7">L-amino-acid oxidase-like</fullName>
    </submittedName>
</protein>
<evidence type="ECO:0000256" key="4">
    <source>
        <dbReference type="SAM" id="SignalP"/>
    </source>
</evidence>
<evidence type="ECO:0000256" key="1">
    <source>
        <dbReference type="ARBA" id="ARBA00001974"/>
    </source>
</evidence>
<reference evidence="7" key="1">
    <citation type="submission" date="2025-08" db="UniProtKB">
        <authorList>
            <consortium name="RefSeq"/>
        </authorList>
    </citation>
    <scope>IDENTIFICATION</scope>
    <source>
        <tissue evidence="7">Epidermis and Blubber</tissue>
    </source>
</reference>
<dbReference type="OrthoDB" id="5046242at2759"/>
<evidence type="ECO:0000313" key="7">
    <source>
        <dbReference type="RefSeq" id="XP_036703220.1"/>
    </source>
</evidence>
<gene>
    <name evidence="7" type="primary">LOC118892576</name>
</gene>
<feature type="signal peptide" evidence="4">
    <location>
        <begin position="1"/>
        <end position="20"/>
    </location>
</feature>
<keyword evidence="3" id="KW-0274">FAD</keyword>
<proteinExistence type="predicted"/>
<feature type="chain" id="PRO_5034547004" evidence="4">
    <location>
        <begin position="21"/>
        <end position="364"/>
    </location>
</feature>
<sequence length="364" mass="40664">MCTGRLALTLLSVLSLGTQAFNSQLVKCFEDPQYEEMVRLAQDGLGPTAERKQIVVIGRAGQGSPLPRPYRTLATRLSHELIRKSGLKLSKFRASNNQSWVLVVEELKSSSCSQVLERYDSFSTQGYLIKVGNLSRGAMQLTGELLNADPGYYEAFLETLHAIISLFQEPQFDEIAGGFDQLPQALHAALLPGTVQLHSPAEEVESYGDHVHITYQTPDPLQTREDALRSVHYSSATKVILTCTQHFWEQKGILGVVHDLPKEEVRALCPYSMVKHWSQDPYSMGGFAFFTPYQYVDYAQELCQPEGQAHFAGEHTTLPPGWIDTAIKSRLRAAQNIQEAVGMALTKDPRDPKNPTPKWSYSYT</sequence>
<dbReference type="Pfam" id="PF01593">
    <property type="entry name" value="Amino_oxidase"/>
    <property type="match status" value="2"/>
</dbReference>
<dbReference type="PANTHER" id="PTHR10742">
    <property type="entry name" value="FLAVIN MONOAMINE OXIDASE"/>
    <property type="match status" value="1"/>
</dbReference>
<evidence type="ECO:0000256" key="2">
    <source>
        <dbReference type="ARBA" id="ARBA00022630"/>
    </source>
</evidence>
<dbReference type="Gene3D" id="1.10.10.1620">
    <property type="match status" value="1"/>
</dbReference>
<dbReference type="SUPFAM" id="SSF51905">
    <property type="entry name" value="FAD/NAD(P)-binding domain"/>
    <property type="match status" value="1"/>
</dbReference>
<accession>A0A8B8X5A1</accession>
<dbReference type="InterPro" id="IPR002937">
    <property type="entry name" value="Amino_oxidase"/>
</dbReference>
<organism evidence="6 7">
    <name type="scientific">Balaenoptera musculus</name>
    <name type="common">Blue whale</name>
    <dbReference type="NCBI Taxonomy" id="9771"/>
    <lineage>
        <taxon>Eukaryota</taxon>
        <taxon>Metazoa</taxon>
        <taxon>Chordata</taxon>
        <taxon>Craniata</taxon>
        <taxon>Vertebrata</taxon>
        <taxon>Euteleostomi</taxon>
        <taxon>Mammalia</taxon>
        <taxon>Eutheria</taxon>
        <taxon>Laurasiatheria</taxon>
        <taxon>Artiodactyla</taxon>
        <taxon>Whippomorpha</taxon>
        <taxon>Cetacea</taxon>
        <taxon>Mysticeti</taxon>
        <taxon>Balaenopteridae</taxon>
        <taxon>Balaenoptera</taxon>
    </lineage>
</organism>
<dbReference type="GO" id="GO:0001716">
    <property type="term" value="F:L-amino-acid oxidase activity"/>
    <property type="evidence" value="ECO:0007669"/>
    <property type="project" value="TreeGrafter"/>
</dbReference>
<evidence type="ECO:0000313" key="6">
    <source>
        <dbReference type="Proteomes" id="UP000694857"/>
    </source>
</evidence>
<dbReference type="Proteomes" id="UP000694857">
    <property type="component" value="Chromosome 3"/>
</dbReference>
<keyword evidence="4" id="KW-0732">Signal</keyword>
<dbReference type="PANTHER" id="PTHR10742:SF235">
    <property type="entry name" value="AMINE OXIDASE"/>
    <property type="match status" value="1"/>
</dbReference>
<dbReference type="GeneID" id="118892576"/>
<evidence type="ECO:0000259" key="5">
    <source>
        <dbReference type="Pfam" id="PF01593"/>
    </source>
</evidence>
<dbReference type="AlphaFoldDB" id="A0A8B8X5A1"/>
<name>A0A8B8X5A1_BALMU</name>
<dbReference type="GO" id="GO:0009063">
    <property type="term" value="P:amino acid catabolic process"/>
    <property type="evidence" value="ECO:0007669"/>
    <property type="project" value="TreeGrafter"/>
</dbReference>
<dbReference type="KEGG" id="bmus:118892576"/>
<dbReference type="Gene3D" id="3.90.660.10">
    <property type="match status" value="1"/>
</dbReference>
<feature type="domain" description="Amine oxidase" evidence="5">
    <location>
        <begin position="58"/>
        <end position="219"/>
    </location>
</feature>
<evidence type="ECO:0000256" key="3">
    <source>
        <dbReference type="ARBA" id="ARBA00022827"/>
    </source>
</evidence>
<dbReference type="InterPro" id="IPR036188">
    <property type="entry name" value="FAD/NAD-bd_sf"/>
</dbReference>
<comment type="cofactor">
    <cofactor evidence="1">
        <name>FAD</name>
        <dbReference type="ChEBI" id="CHEBI:57692"/>
    </cofactor>
</comment>
<dbReference type="RefSeq" id="XP_036703220.1">
    <property type="nucleotide sequence ID" value="XM_036847325.1"/>
</dbReference>
<keyword evidence="2" id="KW-0285">Flavoprotein</keyword>
<feature type="domain" description="Amine oxidase" evidence="5">
    <location>
        <begin position="272"/>
        <end position="337"/>
    </location>
</feature>
<keyword evidence="6" id="KW-1185">Reference proteome</keyword>
<dbReference type="Gene3D" id="1.10.405.10">
    <property type="entry name" value="Guanine Nucleotide Dissociation Inhibitor, domain 1"/>
    <property type="match status" value="1"/>
</dbReference>
<dbReference type="InterPro" id="IPR050281">
    <property type="entry name" value="Flavin_monoamine_oxidase"/>
</dbReference>